<comment type="caution">
    <text evidence="3">The sequence shown here is derived from an EMBL/GenBank/DDBJ whole genome shotgun (WGS) entry which is preliminary data.</text>
</comment>
<dbReference type="InterPro" id="IPR039299">
    <property type="entry name" value="SEOA"/>
</dbReference>
<evidence type="ECO:0000259" key="1">
    <source>
        <dbReference type="Pfam" id="PF14576"/>
    </source>
</evidence>
<accession>A0A834X6B1</accession>
<evidence type="ECO:0000259" key="2">
    <source>
        <dbReference type="Pfam" id="PF14577"/>
    </source>
</evidence>
<feature type="domain" description="Sieve element occlusion C-terminal" evidence="2">
    <location>
        <begin position="354"/>
        <end position="583"/>
    </location>
</feature>
<dbReference type="PANTHER" id="PTHR33232">
    <property type="entry name" value="PROTEIN SIEVE ELEMENT OCCLUSION B-LIKE"/>
    <property type="match status" value="1"/>
</dbReference>
<feature type="domain" description="Sieve element occlusion N-terminal" evidence="1">
    <location>
        <begin position="1"/>
        <end position="192"/>
    </location>
</feature>
<gene>
    <name evidence="3" type="ORF">G2W53_006710</name>
</gene>
<dbReference type="OrthoDB" id="1145248at2759"/>
<proteinExistence type="predicted"/>
<dbReference type="InterPro" id="IPR027944">
    <property type="entry name" value="SEO_C"/>
</dbReference>
<dbReference type="GO" id="GO:0010088">
    <property type="term" value="P:phloem development"/>
    <property type="evidence" value="ECO:0007669"/>
    <property type="project" value="InterPro"/>
</dbReference>
<dbReference type="AlphaFoldDB" id="A0A834X6B1"/>
<dbReference type="Pfam" id="PF14577">
    <property type="entry name" value="SEO_C"/>
    <property type="match status" value="1"/>
</dbReference>
<dbReference type="InterPro" id="IPR027942">
    <property type="entry name" value="SEO_N"/>
</dbReference>
<evidence type="ECO:0000313" key="4">
    <source>
        <dbReference type="Proteomes" id="UP000634136"/>
    </source>
</evidence>
<dbReference type="Pfam" id="PF14576">
    <property type="entry name" value="SEO_N"/>
    <property type="match status" value="1"/>
</dbReference>
<protein>
    <submittedName>
        <fullName evidence="3">Protein SIEVE ELEMENT OCCLUSION B-like</fullName>
    </submittedName>
</protein>
<dbReference type="Proteomes" id="UP000634136">
    <property type="component" value="Unassembled WGS sequence"/>
</dbReference>
<evidence type="ECO:0000313" key="3">
    <source>
        <dbReference type="EMBL" id="KAF7838228.1"/>
    </source>
</evidence>
<name>A0A834X6B1_9FABA</name>
<dbReference type="PANTHER" id="PTHR33232:SF20">
    <property type="entry name" value="PROTEIN SIEVE ELEMENT OCCLUSION B-LIKE"/>
    <property type="match status" value="1"/>
</dbReference>
<keyword evidence="4" id="KW-1185">Reference proteome</keyword>
<dbReference type="EMBL" id="JAAIUW010000003">
    <property type="protein sequence ID" value="KAF7838228.1"/>
    <property type="molecule type" value="Genomic_DNA"/>
</dbReference>
<sequence>MVILNTLSSYSWHAKVVLSLAAFAVIFGEFWLVSQLSAANNTLAKSVSLLKQLPDIVENPSSLKPQFDALNKLVKAALDVTISIIDFKELPSEYISEDTPPMSVASAHIPIAAYWTIRSIVACSTQIASLIGLRNEYFSQASESWELSSLAYKVNSIYEHLKSQLEICHQYIDEKRHIEAFHNLVHLFETSHVDNLKILRALIYARDDQPPLIDCSNRSKATLEVLRRKHVLLLISDLDLSQEEIMILDNLYKDARSRGDTHYEMVWIPIVSKSAWNDLNKRKFEHLQSSMAWYSVRDPLIIEPAVTKYIKEVWNFTKKAIVVALDPLGKLSSPNALHMIWIWGNLAFPFTHEREESLWKSETWSLELLVDGIDPTVLEWMSEGKFICIYGGEDLEWIQTFTSTTLSVAKSANLSLEMVYVGKSNAKERMQKMITTFNTRKFSYFWPNVTSIWFFWARLESMLYSKLQQGKTVEDDQILGEVMTVLSFDGSDRGWAIFCRGTNEMARAKGDLALTSLREFEQWRENSERDGFVLALKEYLQELHTPHHCNRLILPGSAGGIPERVVCAECGRQMEKYFMYRCCVE</sequence>
<organism evidence="3 4">
    <name type="scientific">Senna tora</name>
    <dbReference type="NCBI Taxonomy" id="362788"/>
    <lineage>
        <taxon>Eukaryota</taxon>
        <taxon>Viridiplantae</taxon>
        <taxon>Streptophyta</taxon>
        <taxon>Embryophyta</taxon>
        <taxon>Tracheophyta</taxon>
        <taxon>Spermatophyta</taxon>
        <taxon>Magnoliopsida</taxon>
        <taxon>eudicotyledons</taxon>
        <taxon>Gunneridae</taxon>
        <taxon>Pentapetalae</taxon>
        <taxon>rosids</taxon>
        <taxon>fabids</taxon>
        <taxon>Fabales</taxon>
        <taxon>Fabaceae</taxon>
        <taxon>Caesalpinioideae</taxon>
        <taxon>Cassia clade</taxon>
        <taxon>Senna</taxon>
    </lineage>
</organism>
<reference evidence="3" key="1">
    <citation type="submission" date="2020-09" db="EMBL/GenBank/DDBJ databases">
        <title>Genome-Enabled Discovery of Anthraquinone Biosynthesis in Senna tora.</title>
        <authorList>
            <person name="Kang S.-H."/>
            <person name="Pandey R.P."/>
            <person name="Lee C.-M."/>
            <person name="Sim J.-S."/>
            <person name="Jeong J.-T."/>
            <person name="Choi B.-S."/>
            <person name="Jung M."/>
            <person name="Ginzburg D."/>
            <person name="Zhao K."/>
            <person name="Won S.Y."/>
            <person name="Oh T.-J."/>
            <person name="Yu Y."/>
            <person name="Kim N.-H."/>
            <person name="Lee O.R."/>
            <person name="Lee T.-H."/>
            <person name="Bashyal P."/>
            <person name="Kim T.-S."/>
            <person name="Lee W.-H."/>
            <person name="Kawkins C."/>
            <person name="Kim C.-K."/>
            <person name="Kim J.S."/>
            <person name="Ahn B.O."/>
            <person name="Rhee S.Y."/>
            <person name="Sohng J.K."/>
        </authorList>
    </citation>
    <scope>NUCLEOTIDE SEQUENCE</scope>
    <source>
        <tissue evidence="3">Leaf</tissue>
    </source>
</reference>